<dbReference type="AlphaFoldDB" id="A0A3P7S923"/>
<dbReference type="EMBL" id="UZAE01002083">
    <property type="protein sequence ID" value="VDN99373.1"/>
    <property type="molecule type" value="Genomic_DNA"/>
</dbReference>
<evidence type="ECO:0000313" key="2">
    <source>
        <dbReference type="Proteomes" id="UP000278807"/>
    </source>
</evidence>
<evidence type="ECO:0000313" key="1">
    <source>
        <dbReference type="EMBL" id="VDN99373.1"/>
    </source>
</evidence>
<sequence length="174" mass="19995">MNADKLRVGGAHLQVVNVGLSKVYTPELLRKKQNDQIMKFGKQYQEIRSDTMKALSKVRADSAEYTPERVDREVDKITQQFRQQTKEAIRKLLQMLSITEEKYRMSLDSPVHCNTSVRVLEITQRQVESLVGHKISIPDEYIRSEPDEDLDSFVASVVGGPEEFFADVLLEDHK</sequence>
<gene>
    <name evidence="1" type="ORF">HNAJ_LOCUS3514</name>
</gene>
<organism evidence="1 2">
    <name type="scientific">Rodentolepis nana</name>
    <name type="common">Dwarf tapeworm</name>
    <name type="synonym">Hymenolepis nana</name>
    <dbReference type="NCBI Taxonomy" id="102285"/>
    <lineage>
        <taxon>Eukaryota</taxon>
        <taxon>Metazoa</taxon>
        <taxon>Spiralia</taxon>
        <taxon>Lophotrochozoa</taxon>
        <taxon>Platyhelminthes</taxon>
        <taxon>Cestoda</taxon>
        <taxon>Eucestoda</taxon>
        <taxon>Cyclophyllidea</taxon>
        <taxon>Hymenolepididae</taxon>
        <taxon>Rodentolepis</taxon>
    </lineage>
</organism>
<keyword evidence="2" id="KW-1185">Reference proteome</keyword>
<protein>
    <submittedName>
        <fullName evidence="1">Uncharacterized protein</fullName>
    </submittedName>
</protein>
<accession>A0A3P7S923</accession>
<dbReference type="OrthoDB" id="10072397at2759"/>
<dbReference type="Proteomes" id="UP000278807">
    <property type="component" value="Unassembled WGS sequence"/>
</dbReference>
<proteinExistence type="predicted"/>
<reference evidence="1 2" key="1">
    <citation type="submission" date="2018-11" db="EMBL/GenBank/DDBJ databases">
        <authorList>
            <consortium name="Pathogen Informatics"/>
        </authorList>
    </citation>
    <scope>NUCLEOTIDE SEQUENCE [LARGE SCALE GENOMIC DNA]</scope>
</reference>
<name>A0A3P7S923_RODNA</name>